<evidence type="ECO:0000259" key="2">
    <source>
        <dbReference type="Pfam" id="PF21645"/>
    </source>
</evidence>
<dbReference type="EMBL" id="WHJE01000318">
    <property type="protein sequence ID" value="KAE8762062.1"/>
    <property type="molecule type" value="Genomic_DNA"/>
</dbReference>
<accession>A0A7J5UI56</accession>
<proteinExistence type="predicted"/>
<dbReference type="Pfam" id="PF21645">
    <property type="entry name" value="FakA-like_M"/>
    <property type="match status" value="1"/>
</dbReference>
<comment type="caution">
    <text evidence="3">The sequence shown here is derived from an EMBL/GenBank/DDBJ whole genome shotgun (WGS) entry which is preliminary data.</text>
</comment>
<feature type="domain" description="Fatty acid kinase subunit A-like middle" evidence="2">
    <location>
        <begin position="69"/>
        <end position="125"/>
    </location>
</feature>
<organism evidence="3 4">
    <name type="scientific">Georgenia thermotolerans</name>
    <dbReference type="NCBI Taxonomy" id="527326"/>
    <lineage>
        <taxon>Bacteria</taxon>
        <taxon>Bacillati</taxon>
        <taxon>Actinomycetota</taxon>
        <taxon>Actinomycetes</taxon>
        <taxon>Micrococcales</taxon>
        <taxon>Bogoriellaceae</taxon>
        <taxon>Georgenia</taxon>
    </lineage>
</organism>
<feature type="region of interest" description="Disordered" evidence="1">
    <location>
        <begin position="146"/>
        <end position="183"/>
    </location>
</feature>
<dbReference type="InterPro" id="IPR048394">
    <property type="entry name" value="FakA-like_M"/>
</dbReference>
<feature type="non-terminal residue" evidence="3">
    <location>
        <position position="183"/>
    </location>
</feature>
<evidence type="ECO:0000313" key="3">
    <source>
        <dbReference type="EMBL" id="KAE8762062.1"/>
    </source>
</evidence>
<keyword evidence="4" id="KW-1185">Reference proteome</keyword>
<gene>
    <name evidence="3" type="ORF">GB883_21320</name>
</gene>
<reference evidence="3 4" key="1">
    <citation type="submission" date="2019-10" db="EMBL/GenBank/DDBJ databases">
        <title>Georgenia wutianyii sp. nov. and Georgenia yuyongxinii sp. nov. isolated from plateau pika (Ochotona curzoniae) in the Qinghai-Tibet plateau of China.</title>
        <authorList>
            <person name="Tian Z."/>
        </authorList>
    </citation>
    <scope>NUCLEOTIDE SEQUENCE [LARGE SCALE GENOMIC DNA]</scope>
    <source>
        <strain evidence="3 4">DSM 21501</strain>
    </source>
</reference>
<protein>
    <recommendedName>
        <fullName evidence="2">Fatty acid kinase subunit A-like middle domain-containing protein</fullName>
    </recommendedName>
</protein>
<name>A0A7J5UI56_9MICO</name>
<evidence type="ECO:0000313" key="4">
    <source>
        <dbReference type="Proteomes" id="UP000451860"/>
    </source>
</evidence>
<evidence type="ECO:0000256" key="1">
    <source>
        <dbReference type="SAM" id="MobiDB-lite"/>
    </source>
</evidence>
<feature type="non-terminal residue" evidence="3">
    <location>
        <position position="1"/>
    </location>
</feature>
<sequence>ATGGAHGAALDAGAAGYVVLLGALVDVVAGEGETGTQRADAVAALLAGLGAAATPASDGPAESDDGAGDFEVMYVLRADAACAAALRETLAGTGHSVAVVGAADATGAGVWQVHVHTDAPLTALAEPAVMDQVCVRYLRPLLTGLPPRPPHGHAPEATPGAASPEATPGAASPETPEARTVPA</sequence>
<dbReference type="Proteomes" id="UP000451860">
    <property type="component" value="Unassembled WGS sequence"/>
</dbReference>
<dbReference type="AlphaFoldDB" id="A0A7J5UI56"/>